<keyword evidence="1" id="KW-0812">Transmembrane</keyword>
<dbReference type="Gene3D" id="1.10.530.10">
    <property type="match status" value="1"/>
</dbReference>
<sequence>AESGFNARARSARGAYGLMQVMPATWQDLAPAPACAPEVASLTVPPCMDDPAANLETGTAYLRRLVDRFKGNLPYALAAYNAGAGTVAQHEGVPPFPETTRYLRQVALAWYHLQRDGTLTPIWRSLLRWGELGRYARIGVVMSLIALVLPVLWLAQHPLPARAGQRIPR</sequence>
<evidence type="ECO:0000313" key="3">
    <source>
        <dbReference type="EMBL" id="TMJ13955.1"/>
    </source>
</evidence>
<dbReference type="CDD" id="cd00254">
    <property type="entry name" value="LT-like"/>
    <property type="match status" value="1"/>
</dbReference>
<dbReference type="InterPro" id="IPR023346">
    <property type="entry name" value="Lysozyme-like_dom_sf"/>
</dbReference>
<name>A0A537M170_9BACT</name>
<dbReference type="Proteomes" id="UP000320393">
    <property type="component" value="Unassembled WGS sequence"/>
</dbReference>
<dbReference type="PANTHER" id="PTHR37423:SF2">
    <property type="entry name" value="MEMBRANE-BOUND LYTIC MUREIN TRANSGLYCOSYLASE C"/>
    <property type="match status" value="1"/>
</dbReference>
<dbReference type="PANTHER" id="PTHR37423">
    <property type="entry name" value="SOLUBLE LYTIC MUREIN TRANSGLYCOSYLASE-RELATED"/>
    <property type="match status" value="1"/>
</dbReference>
<dbReference type="AlphaFoldDB" id="A0A537M170"/>
<organism evidence="3 4">
    <name type="scientific">Candidatus Segetimicrobium genomatis</name>
    <dbReference type="NCBI Taxonomy" id="2569760"/>
    <lineage>
        <taxon>Bacteria</taxon>
        <taxon>Bacillati</taxon>
        <taxon>Candidatus Sysuimicrobiota</taxon>
        <taxon>Candidatus Sysuimicrobiia</taxon>
        <taxon>Candidatus Sysuimicrobiales</taxon>
        <taxon>Candidatus Segetimicrobiaceae</taxon>
        <taxon>Candidatus Segetimicrobium</taxon>
    </lineage>
</organism>
<feature type="transmembrane region" description="Helical" evidence="1">
    <location>
        <begin position="135"/>
        <end position="155"/>
    </location>
</feature>
<dbReference type="EMBL" id="VBAM01000134">
    <property type="protein sequence ID" value="TMJ13955.1"/>
    <property type="molecule type" value="Genomic_DNA"/>
</dbReference>
<feature type="domain" description="Transglycosylase SLT" evidence="2">
    <location>
        <begin position="2"/>
        <end position="91"/>
    </location>
</feature>
<dbReference type="InterPro" id="IPR008258">
    <property type="entry name" value="Transglycosylase_SLT_dom_1"/>
</dbReference>
<dbReference type="SUPFAM" id="SSF53955">
    <property type="entry name" value="Lysozyme-like"/>
    <property type="match status" value="1"/>
</dbReference>
<feature type="non-terminal residue" evidence="3">
    <location>
        <position position="1"/>
    </location>
</feature>
<comment type="caution">
    <text evidence="3">The sequence shown here is derived from an EMBL/GenBank/DDBJ whole genome shotgun (WGS) entry which is preliminary data.</text>
</comment>
<reference evidence="3 4" key="1">
    <citation type="journal article" date="2019" name="Nat. Microbiol.">
        <title>Mediterranean grassland soil C-N compound turnover is dependent on rainfall and depth, and is mediated by genomically divergent microorganisms.</title>
        <authorList>
            <person name="Diamond S."/>
            <person name="Andeer P.F."/>
            <person name="Li Z."/>
            <person name="Crits-Christoph A."/>
            <person name="Burstein D."/>
            <person name="Anantharaman K."/>
            <person name="Lane K.R."/>
            <person name="Thomas B.C."/>
            <person name="Pan C."/>
            <person name="Northen T.R."/>
            <person name="Banfield J.F."/>
        </authorList>
    </citation>
    <scope>NUCLEOTIDE SEQUENCE [LARGE SCALE GENOMIC DNA]</scope>
    <source>
        <strain evidence="3">NP_5</strain>
    </source>
</reference>
<proteinExistence type="predicted"/>
<evidence type="ECO:0000313" key="4">
    <source>
        <dbReference type="Proteomes" id="UP000320393"/>
    </source>
</evidence>
<protein>
    <submittedName>
        <fullName evidence="3">Lytic transglycosylase domain-containing protein</fullName>
    </submittedName>
</protein>
<evidence type="ECO:0000259" key="2">
    <source>
        <dbReference type="Pfam" id="PF01464"/>
    </source>
</evidence>
<keyword evidence="1" id="KW-1133">Transmembrane helix</keyword>
<evidence type="ECO:0000256" key="1">
    <source>
        <dbReference type="SAM" id="Phobius"/>
    </source>
</evidence>
<keyword evidence="1" id="KW-0472">Membrane</keyword>
<accession>A0A537M170</accession>
<dbReference type="Pfam" id="PF01464">
    <property type="entry name" value="SLT"/>
    <property type="match status" value="1"/>
</dbReference>
<gene>
    <name evidence="3" type="ORF">E6H02_04210</name>
</gene>